<keyword evidence="10" id="KW-1185">Reference proteome</keyword>
<dbReference type="PANTHER" id="PTHR11256">
    <property type="entry name" value="BCL-2 RELATED"/>
    <property type="match status" value="1"/>
</dbReference>
<protein>
    <recommendedName>
        <fullName evidence="8">Bcl-2 Bcl-2 homology region 1-3 domain-containing protein</fullName>
    </recommendedName>
</protein>
<comment type="caution">
    <text evidence="9">The sequence shown here is derived from an EMBL/GenBank/DDBJ whole genome shotgun (WGS) entry which is preliminary data.</text>
</comment>
<name>A0ABQ9EJX6_TEGGR</name>
<dbReference type="InterPro" id="IPR026298">
    <property type="entry name" value="Bcl-2_fam"/>
</dbReference>
<dbReference type="PROSITE" id="PS50062">
    <property type="entry name" value="BCL2_FAMILY"/>
    <property type="match status" value="1"/>
</dbReference>
<evidence type="ECO:0000256" key="4">
    <source>
        <dbReference type="ARBA" id="ARBA00022703"/>
    </source>
</evidence>
<dbReference type="InterPro" id="IPR036834">
    <property type="entry name" value="Bcl-2-like_sf"/>
</dbReference>
<accession>A0ABQ9EJX6</accession>
<dbReference type="CDD" id="cd06845">
    <property type="entry name" value="Bcl-2_like"/>
    <property type="match status" value="1"/>
</dbReference>
<dbReference type="Pfam" id="PF00452">
    <property type="entry name" value="Bcl-2"/>
    <property type="match status" value="1"/>
</dbReference>
<keyword evidence="3" id="KW-0812">Transmembrane</keyword>
<sequence length="253" mass="28032">MLGRLPLVSGNTRRFNSSGKMATDSQHIGENNGKVTNIYSLKKGSLFAEINKQLGLLPGFQGLSQDLNKLDQETQTPGSSTPLENVRHQAEVIASDVIKSFVGDCDKKPPNRYCKTMRRTVKELSERHDIAFKGMVNKLNVNDTTAFPTFVSVVDEIFEDGQINWGRIVAVYTFAARLSKHCNEESPDCDERIALYAGKYVASKLGRWILDNGGWEAFADYFPEQGAMEDKLWKGLVYTAVGLGALATMVASR</sequence>
<evidence type="ECO:0000313" key="9">
    <source>
        <dbReference type="EMBL" id="KAJ8304196.1"/>
    </source>
</evidence>
<comment type="similarity">
    <text evidence="2">Belongs to the Bcl-2 family.</text>
</comment>
<feature type="region of interest" description="Disordered" evidence="7">
    <location>
        <begin position="8"/>
        <end position="28"/>
    </location>
</feature>
<evidence type="ECO:0000256" key="6">
    <source>
        <dbReference type="ARBA" id="ARBA00023136"/>
    </source>
</evidence>
<dbReference type="Gene3D" id="1.10.437.10">
    <property type="entry name" value="Blc2-like"/>
    <property type="match status" value="1"/>
</dbReference>
<dbReference type="InterPro" id="IPR046371">
    <property type="entry name" value="Bcl-2_BH1-3"/>
</dbReference>
<feature type="domain" description="Bcl-2 Bcl-2 homology region 1-3" evidence="8">
    <location>
        <begin position="117"/>
        <end position="215"/>
    </location>
</feature>
<evidence type="ECO:0000259" key="8">
    <source>
        <dbReference type="SMART" id="SM00337"/>
    </source>
</evidence>
<reference evidence="9 10" key="1">
    <citation type="submission" date="2022-12" db="EMBL/GenBank/DDBJ databases">
        <title>Chromosome-level genome of Tegillarca granosa.</title>
        <authorList>
            <person name="Kim J."/>
        </authorList>
    </citation>
    <scope>NUCLEOTIDE SEQUENCE [LARGE SCALE GENOMIC DNA]</scope>
    <source>
        <strain evidence="9">Teg-2019</strain>
        <tissue evidence="9">Adductor muscle</tissue>
    </source>
</reference>
<evidence type="ECO:0000256" key="5">
    <source>
        <dbReference type="ARBA" id="ARBA00022989"/>
    </source>
</evidence>
<evidence type="ECO:0000256" key="3">
    <source>
        <dbReference type="ARBA" id="ARBA00022692"/>
    </source>
</evidence>
<dbReference type="SMART" id="SM00337">
    <property type="entry name" value="BCL"/>
    <property type="match status" value="1"/>
</dbReference>
<evidence type="ECO:0000256" key="2">
    <source>
        <dbReference type="ARBA" id="ARBA00009458"/>
    </source>
</evidence>
<keyword evidence="6" id="KW-0472">Membrane</keyword>
<comment type="subcellular location">
    <subcellularLocation>
        <location evidence="1">Endomembrane system</location>
    </subcellularLocation>
</comment>
<dbReference type="PRINTS" id="PR01862">
    <property type="entry name" value="BCL2FAMILY"/>
</dbReference>
<evidence type="ECO:0000256" key="1">
    <source>
        <dbReference type="ARBA" id="ARBA00004308"/>
    </source>
</evidence>
<dbReference type="PANTHER" id="PTHR11256:SF47">
    <property type="entry name" value="BCL-2-LIKE PROTEIN 10"/>
    <property type="match status" value="1"/>
</dbReference>
<keyword evidence="5" id="KW-1133">Transmembrane helix</keyword>
<dbReference type="InterPro" id="IPR002475">
    <property type="entry name" value="Bcl2-like"/>
</dbReference>
<organism evidence="9 10">
    <name type="scientific">Tegillarca granosa</name>
    <name type="common">Malaysian cockle</name>
    <name type="synonym">Anadara granosa</name>
    <dbReference type="NCBI Taxonomy" id="220873"/>
    <lineage>
        <taxon>Eukaryota</taxon>
        <taxon>Metazoa</taxon>
        <taxon>Spiralia</taxon>
        <taxon>Lophotrochozoa</taxon>
        <taxon>Mollusca</taxon>
        <taxon>Bivalvia</taxon>
        <taxon>Autobranchia</taxon>
        <taxon>Pteriomorphia</taxon>
        <taxon>Arcoida</taxon>
        <taxon>Arcoidea</taxon>
        <taxon>Arcidae</taxon>
        <taxon>Tegillarca</taxon>
    </lineage>
</organism>
<evidence type="ECO:0000313" key="10">
    <source>
        <dbReference type="Proteomes" id="UP001217089"/>
    </source>
</evidence>
<proteinExistence type="inferred from homology"/>
<dbReference type="EMBL" id="JARBDR010000903">
    <property type="protein sequence ID" value="KAJ8304196.1"/>
    <property type="molecule type" value="Genomic_DNA"/>
</dbReference>
<dbReference type="SUPFAM" id="SSF56854">
    <property type="entry name" value="Bcl-2 inhibitors of programmed cell death"/>
    <property type="match status" value="1"/>
</dbReference>
<dbReference type="Proteomes" id="UP001217089">
    <property type="component" value="Unassembled WGS sequence"/>
</dbReference>
<keyword evidence="4" id="KW-0053">Apoptosis</keyword>
<feature type="compositionally biased region" description="Polar residues" evidence="7">
    <location>
        <begin position="9"/>
        <end position="28"/>
    </location>
</feature>
<evidence type="ECO:0000256" key="7">
    <source>
        <dbReference type="SAM" id="MobiDB-lite"/>
    </source>
</evidence>
<gene>
    <name evidence="9" type="ORF">KUTeg_017779</name>
</gene>